<dbReference type="PANTHER" id="PTHR33571">
    <property type="entry name" value="SSL8005 PROTEIN"/>
    <property type="match status" value="1"/>
</dbReference>
<dbReference type="GO" id="GO:0003677">
    <property type="term" value="F:DNA binding"/>
    <property type="evidence" value="ECO:0007669"/>
    <property type="project" value="InterPro"/>
</dbReference>
<feature type="domain" description="HTH cro/C1-type" evidence="10">
    <location>
        <begin position="7"/>
        <end position="60"/>
    </location>
</feature>
<dbReference type="InterPro" id="IPR043519">
    <property type="entry name" value="NT_sf"/>
</dbReference>
<keyword evidence="6" id="KW-0547">Nucleotide-binding</keyword>
<evidence type="ECO:0000256" key="3">
    <source>
        <dbReference type="ARBA" id="ARBA00022679"/>
    </source>
</evidence>
<keyword evidence="12" id="KW-1185">Reference proteome</keyword>
<keyword evidence="2" id="KW-1277">Toxin-antitoxin system</keyword>
<keyword evidence="3 11" id="KW-0808">Transferase</keyword>
<dbReference type="SUPFAM" id="SSF47413">
    <property type="entry name" value="lambda repressor-like DNA-binding domains"/>
    <property type="match status" value="1"/>
</dbReference>
<dbReference type="OrthoDB" id="9803128at2"/>
<dbReference type="InterPro" id="IPR001387">
    <property type="entry name" value="Cro/C1-type_HTH"/>
</dbReference>
<evidence type="ECO:0000256" key="8">
    <source>
        <dbReference type="ARBA" id="ARBA00022842"/>
    </source>
</evidence>
<comment type="caution">
    <text evidence="11">The sequence shown here is derived from an EMBL/GenBank/DDBJ whole genome shotgun (WGS) entry which is preliminary data.</text>
</comment>
<dbReference type="PANTHER" id="PTHR33571:SF12">
    <property type="entry name" value="BSL3053 PROTEIN"/>
    <property type="match status" value="1"/>
</dbReference>
<dbReference type="EMBL" id="WBSO01000012">
    <property type="protein sequence ID" value="KAB8296559.1"/>
    <property type="molecule type" value="Genomic_DNA"/>
</dbReference>
<reference evidence="11 12" key="1">
    <citation type="submission" date="2019-09" db="EMBL/GenBank/DDBJ databases">
        <title>Characterization of the phylogenetic diversity of two novel species belonging to the genus Bifidobacterium: Bifidobacterium cebidarum sp. nov. and Bifidobacterium leontopitheci sp. nov.</title>
        <authorList>
            <person name="Lugli G.A."/>
            <person name="Duranti S."/>
            <person name="Milani C."/>
            <person name="Turroni F."/>
            <person name="Ventura M."/>
        </authorList>
    </citation>
    <scope>NUCLEOTIDE SEQUENCE [LARGE SCALE GENOMIC DNA]</scope>
    <source>
        <strain evidence="11 12">DSM 100238</strain>
    </source>
</reference>
<evidence type="ECO:0000313" key="11">
    <source>
        <dbReference type="EMBL" id="KAB8296559.1"/>
    </source>
</evidence>
<evidence type="ECO:0000256" key="4">
    <source>
        <dbReference type="ARBA" id="ARBA00022695"/>
    </source>
</evidence>
<name>A0A6A2VTW5_9BIFI</name>
<evidence type="ECO:0000259" key="10">
    <source>
        <dbReference type="PROSITE" id="PS50943"/>
    </source>
</evidence>
<dbReference type="Gene3D" id="3.30.460.10">
    <property type="entry name" value="Beta Polymerase, domain 2"/>
    <property type="match status" value="1"/>
</dbReference>
<protein>
    <submittedName>
        <fullName evidence="11">Nucleotidyltransferase</fullName>
    </submittedName>
</protein>
<dbReference type="InterPro" id="IPR052038">
    <property type="entry name" value="Type-VII_TA_antitoxin"/>
</dbReference>
<gene>
    <name evidence="11" type="ORF">DSM100238_1450</name>
</gene>
<dbReference type="SUPFAM" id="SSF81301">
    <property type="entry name" value="Nucleotidyltransferase"/>
    <property type="match status" value="1"/>
</dbReference>
<dbReference type="AlphaFoldDB" id="A0A6A2VTW5"/>
<evidence type="ECO:0000313" key="12">
    <source>
        <dbReference type="Proteomes" id="UP000440041"/>
    </source>
</evidence>
<dbReference type="Proteomes" id="UP000440041">
    <property type="component" value="Unassembled WGS sequence"/>
</dbReference>
<dbReference type="CDD" id="cd00093">
    <property type="entry name" value="HTH_XRE"/>
    <property type="match status" value="1"/>
</dbReference>
<sequence>MDTIDALKARRLQAGLSQQAVASRMGTTQSALSRAEHGGNPTQDFLQRYDDALSCLTAKSGIALNSGISEKSGLTEKSSSSVDIATVKLIAGAIAKKYGLAQVYLYGSFARGEADDDSDIDLLYVSREASRFGMDDLARLKGELERSFGREVSLTSLVSLRRHAQRSRASRRFYEHIQRDMVRVV</sequence>
<accession>A0A6A2VTW5</accession>
<dbReference type="PROSITE" id="PS50943">
    <property type="entry name" value="HTH_CROC1"/>
    <property type="match status" value="1"/>
</dbReference>
<comment type="similarity">
    <text evidence="9">Belongs to the MntA antitoxin family.</text>
</comment>
<dbReference type="Pfam" id="PF01909">
    <property type="entry name" value="NTP_transf_2"/>
    <property type="match status" value="1"/>
</dbReference>
<evidence type="ECO:0000256" key="7">
    <source>
        <dbReference type="ARBA" id="ARBA00022840"/>
    </source>
</evidence>
<keyword evidence="4" id="KW-0548">Nucleotidyltransferase</keyword>
<dbReference type="GO" id="GO:0005524">
    <property type="term" value="F:ATP binding"/>
    <property type="evidence" value="ECO:0007669"/>
    <property type="project" value="UniProtKB-KW"/>
</dbReference>
<dbReference type="InterPro" id="IPR010982">
    <property type="entry name" value="Lambda_DNA-bd_dom_sf"/>
</dbReference>
<evidence type="ECO:0000256" key="6">
    <source>
        <dbReference type="ARBA" id="ARBA00022741"/>
    </source>
</evidence>
<proteinExistence type="inferred from homology"/>
<keyword evidence="7" id="KW-0067">ATP-binding</keyword>
<dbReference type="GO" id="GO:0046872">
    <property type="term" value="F:metal ion binding"/>
    <property type="evidence" value="ECO:0007669"/>
    <property type="project" value="UniProtKB-KW"/>
</dbReference>
<evidence type="ECO:0000256" key="9">
    <source>
        <dbReference type="ARBA" id="ARBA00038276"/>
    </source>
</evidence>
<dbReference type="Gene3D" id="1.10.260.40">
    <property type="entry name" value="lambda repressor-like DNA-binding domains"/>
    <property type="match status" value="1"/>
</dbReference>
<evidence type="ECO:0000256" key="5">
    <source>
        <dbReference type="ARBA" id="ARBA00022723"/>
    </source>
</evidence>
<dbReference type="Pfam" id="PF01381">
    <property type="entry name" value="HTH_3"/>
    <property type="match status" value="1"/>
</dbReference>
<keyword evidence="5" id="KW-0479">Metal-binding</keyword>
<dbReference type="RefSeq" id="WP_152356002.1">
    <property type="nucleotide sequence ID" value="NZ_JBHLXF010000037.1"/>
</dbReference>
<keyword evidence="8" id="KW-0460">Magnesium</keyword>
<evidence type="ECO:0000256" key="1">
    <source>
        <dbReference type="ARBA" id="ARBA00001946"/>
    </source>
</evidence>
<dbReference type="CDD" id="cd05403">
    <property type="entry name" value="NT_KNTase_like"/>
    <property type="match status" value="1"/>
</dbReference>
<evidence type="ECO:0000256" key="2">
    <source>
        <dbReference type="ARBA" id="ARBA00022649"/>
    </source>
</evidence>
<dbReference type="InterPro" id="IPR002934">
    <property type="entry name" value="Polymerase_NTP_transf_dom"/>
</dbReference>
<organism evidence="11 12">
    <name type="scientific">Bifidobacterium apri</name>
    <dbReference type="NCBI Taxonomy" id="1769423"/>
    <lineage>
        <taxon>Bacteria</taxon>
        <taxon>Bacillati</taxon>
        <taxon>Actinomycetota</taxon>
        <taxon>Actinomycetes</taxon>
        <taxon>Bifidobacteriales</taxon>
        <taxon>Bifidobacteriaceae</taxon>
        <taxon>Bifidobacterium</taxon>
    </lineage>
</organism>
<comment type="cofactor">
    <cofactor evidence="1">
        <name>Mg(2+)</name>
        <dbReference type="ChEBI" id="CHEBI:18420"/>
    </cofactor>
</comment>
<dbReference type="SMART" id="SM00530">
    <property type="entry name" value="HTH_XRE"/>
    <property type="match status" value="1"/>
</dbReference>
<dbReference type="GO" id="GO:0016779">
    <property type="term" value="F:nucleotidyltransferase activity"/>
    <property type="evidence" value="ECO:0007669"/>
    <property type="project" value="UniProtKB-KW"/>
</dbReference>